<organism evidence="2 3">
    <name type="scientific">Dekkera bruxellensis</name>
    <name type="common">Brettanomyces custersii</name>
    <dbReference type="NCBI Taxonomy" id="5007"/>
    <lineage>
        <taxon>Eukaryota</taxon>
        <taxon>Fungi</taxon>
        <taxon>Dikarya</taxon>
        <taxon>Ascomycota</taxon>
        <taxon>Saccharomycotina</taxon>
        <taxon>Pichiomycetes</taxon>
        <taxon>Pichiales</taxon>
        <taxon>Pichiaceae</taxon>
        <taxon>Brettanomyces</taxon>
    </lineage>
</organism>
<dbReference type="AlphaFoldDB" id="A0A8H6EY59"/>
<name>A0A8H6EY59_DEKBR</name>
<reference evidence="2 3" key="1">
    <citation type="journal article" date="2020" name="Appl. Microbiol. Biotechnol.">
        <title>Targeted gene deletion in Brettanomyces bruxellensis with an expression-free CRISPR-Cas9 system.</title>
        <authorList>
            <person name="Varela C."/>
            <person name="Bartel C."/>
            <person name="Onetto C."/>
            <person name="Borneman A."/>
        </authorList>
    </citation>
    <scope>NUCLEOTIDE SEQUENCE [LARGE SCALE GENOMIC DNA]</scope>
    <source>
        <strain evidence="2 3">AWRI1613</strain>
    </source>
</reference>
<accession>A0A8H6EY59</accession>
<gene>
    <name evidence="2" type="ORF">HII12_001170</name>
</gene>
<proteinExistence type="predicted"/>
<evidence type="ECO:0000313" key="3">
    <source>
        <dbReference type="Proteomes" id="UP000568158"/>
    </source>
</evidence>
<comment type="caution">
    <text evidence="2">The sequence shown here is derived from an EMBL/GenBank/DDBJ whole genome shotgun (WGS) entry which is preliminary data.</text>
</comment>
<feature type="compositionally biased region" description="Polar residues" evidence="1">
    <location>
        <begin position="45"/>
        <end position="65"/>
    </location>
</feature>
<feature type="compositionally biased region" description="Low complexity" evidence="1">
    <location>
        <begin position="94"/>
        <end position="109"/>
    </location>
</feature>
<dbReference type="EMBL" id="JABCYN010000012">
    <property type="protein sequence ID" value="KAF6014753.1"/>
    <property type="molecule type" value="Genomic_DNA"/>
</dbReference>
<evidence type="ECO:0000313" key="2">
    <source>
        <dbReference type="EMBL" id="KAF6014753.1"/>
    </source>
</evidence>
<feature type="region of interest" description="Disordered" evidence="1">
    <location>
        <begin position="36"/>
        <end position="113"/>
    </location>
</feature>
<evidence type="ECO:0000256" key="1">
    <source>
        <dbReference type="SAM" id="MobiDB-lite"/>
    </source>
</evidence>
<protein>
    <submittedName>
        <fullName evidence="2">Uncharacterized protein</fullName>
    </submittedName>
</protein>
<dbReference type="Proteomes" id="UP000568158">
    <property type="component" value="Unassembled WGS sequence"/>
</dbReference>
<sequence length="125" mass="13575">MPVLRKVTTIPAVITPASIEKNALFERYNRRMSSVKIPTVPKNVNLGSTSNLSSPQVSPTSSLTESGAGPTLLNSFKSKPKISRTDSDDIAVKSSSSSESLLRPPLERSGSSSTVKFFKKLWKHK</sequence>